<organism evidence="2 3">
    <name type="scientific">Cupriavidus pauculus</name>
    <dbReference type="NCBI Taxonomy" id="82633"/>
    <lineage>
        <taxon>Bacteria</taxon>
        <taxon>Pseudomonadati</taxon>
        <taxon>Pseudomonadota</taxon>
        <taxon>Betaproteobacteria</taxon>
        <taxon>Burkholderiales</taxon>
        <taxon>Burkholderiaceae</taxon>
        <taxon>Cupriavidus</taxon>
    </lineage>
</organism>
<evidence type="ECO:0000256" key="1">
    <source>
        <dbReference type="SAM" id="Phobius"/>
    </source>
</evidence>
<feature type="transmembrane region" description="Helical" evidence="1">
    <location>
        <begin position="183"/>
        <end position="206"/>
    </location>
</feature>
<dbReference type="KEGG" id="cpau:EHF44_15295"/>
<accession>A0A3G8H2K1</accession>
<feature type="transmembrane region" description="Helical" evidence="1">
    <location>
        <begin position="97"/>
        <end position="117"/>
    </location>
</feature>
<keyword evidence="1" id="KW-0812">Transmembrane</keyword>
<evidence type="ECO:0008006" key="4">
    <source>
        <dbReference type="Google" id="ProtNLM"/>
    </source>
</evidence>
<feature type="transmembrane region" description="Helical" evidence="1">
    <location>
        <begin position="12"/>
        <end position="31"/>
    </location>
</feature>
<keyword evidence="1" id="KW-1133">Transmembrane helix</keyword>
<dbReference type="AlphaFoldDB" id="A0A3G8H2K1"/>
<feature type="transmembrane region" description="Helical" evidence="1">
    <location>
        <begin position="149"/>
        <end position="176"/>
    </location>
</feature>
<protein>
    <recommendedName>
        <fullName evidence="4">Glycosyltransferase RgtA/B/C/D-like domain-containing protein</fullName>
    </recommendedName>
</protein>
<keyword evidence="1" id="KW-0472">Membrane</keyword>
<sequence length="344" mass="36927">MLRAGPWLSPGVRRVIAGGAALLYGLVYLNAARLLPAAIFRDAQKIQDQMLGADTYAGSSFDAVGRLFAAMGPALDGLVMGAGAWFLWSMLIRAERLGLLAGAIVLAAPCVVFNLFVATKDTLVVVMALVIAAAAGRDDRPLRGWVAMLALYLVYAVTLRAYFALIAGLALGLYLLCRVGWRWRIVIVAALSLGMAWLPSAVFVALQQPRDLAVDYLVSQSPYGARTSFYNPFSPTSLAAFVGNYLYAMARLNLALLWSPGIKELAMQGWVLLAVVPPGMRLMRGMLSVRPTQAVPAYLVAAHIAVSMLFEPDLGSYMRHLSSVALLSMRLLTAGPGQGRPPSQ</sequence>
<evidence type="ECO:0000313" key="2">
    <source>
        <dbReference type="EMBL" id="AZG14688.1"/>
    </source>
</evidence>
<dbReference type="Proteomes" id="UP000270411">
    <property type="component" value="Chromosome 1"/>
</dbReference>
<dbReference type="OrthoDB" id="9812433at2"/>
<name>A0A3G8H2K1_9BURK</name>
<gene>
    <name evidence="2" type="ORF">EHF44_15295</name>
</gene>
<dbReference type="EMBL" id="CP033969">
    <property type="protein sequence ID" value="AZG14688.1"/>
    <property type="molecule type" value="Genomic_DNA"/>
</dbReference>
<proteinExistence type="predicted"/>
<reference evidence="3" key="1">
    <citation type="submission" date="2018-11" db="EMBL/GenBank/DDBJ databases">
        <title>FDA dAtabase for Regulatory Grade micrObial Sequences (FDA-ARGOS): Supporting development and validation of Infectious Disease Dx tests.</title>
        <authorList>
            <person name="Goldberg B."/>
            <person name="Campos J."/>
            <person name="Tallon L."/>
            <person name="Sadzewicz L."/>
            <person name="Zhao X."/>
            <person name="Vavikolanu K."/>
            <person name="Mehta A."/>
            <person name="Aluvathingal J."/>
            <person name="Nadendla S."/>
            <person name="Geyer C."/>
            <person name="Nandy P."/>
            <person name="Yan Y."/>
            <person name="Sichtig H."/>
        </authorList>
    </citation>
    <scope>NUCLEOTIDE SEQUENCE [LARGE SCALE GENOMIC DNA]</scope>
    <source>
        <strain evidence="3">FDAARGOS_614</strain>
    </source>
</reference>
<evidence type="ECO:0000313" key="3">
    <source>
        <dbReference type="Proteomes" id="UP000270411"/>
    </source>
</evidence>